<dbReference type="EMBL" id="ML736808">
    <property type="protein sequence ID" value="KAE8400892.1"/>
    <property type="molecule type" value="Genomic_DNA"/>
</dbReference>
<keyword evidence="3" id="KW-1185">Reference proteome</keyword>
<gene>
    <name evidence="2" type="ORF">BDV37DRAFT_256330</name>
</gene>
<reference evidence="2 3" key="1">
    <citation type="submission" date="2019-04" db="EMBL/GenBank/DDBJ databases">
        <authorList>
            <consortium name="DOE Joint Genome Institute"/>
            <person name="Mondo S."/>
            <person name="Kjaerbolling I."/>
            <person name="Vesth T."/>
            <person name="Frisvad J.C."/>
            <person name="Nybo J.L."/>
            <person name="Theobald S."/>
            <person name="Kildgaard S."/>
            <person name="Isbrandt T."/>
            <person name="Kuo A."/>
            <person name="Sato A."/>
            <person name="Lyhne E.K."/>
            <person name="Kogle M.E."/>
            <person name="Wiebenga A."/>
            <person name="Kun R.S."/>
            <person name="Lubbers R.J."/>
            <person name="Makela M.R."/>
            <person name="Barry K."/>
            <person name="Chovatia M."/>
            <person name="Clum A."/>
            <person name="Daum C."/>
            <person name="Haridas S."/>
            <person name="He G."/>
            <person name="LaButti K."/>
            <person name="Lipzen A."/>
            <person name="Riley R."/>
            <person name="Salamov A."/>
            <person name="Simmons B.A."/>
            <person name="Magnuson J.K."/>
            <person name="Henrissat B."/>
            <person name="Mortensen U.H."/>
            <person name="Larsen T.O."/>
            <person name="Devries R.P."/>
            <person name="Grigoriev I.V."/>
            <person name="Machida M."/>
            <person name="Baker S.E."/>
            <person name="Andersen M.R."/>
            <person name="Cantor M.N."/>
            <person name="Hua S.X."/>
        </authorList>
    </citation>
    <scope>NUCLEOTIDE SEQUENCE [LARGE SCALE GENOMIC DNA]</scope>
    <source>
        <strain evidence="2 3">CBS 119388</strain>
    </source>
</reference>
<dbReference type="RefSeq" id="XP_031938211.1">
    <property type="nucleotide sequence ID" value="XM_032082821.1"/>
</dbReference>
<name>A0A5N7D398_9EURO</name>
<evidence type="ECO:0000256" key="1">
    <source>
        <dbReference type="SAM" id="Phobius"/>
    </source>
</evidence>
<sequence length="76" mass="8194">MFKAHFFGGFVSLIFFCYLMFVCVGVGRRGSLVLGGLFVDVCGGQAALLSSSSDLSYLASIERYVGRPGSPYIVKQ</sequence>
<keyword evidence="1" id="KW-0812">Transmembrane</keyword>
<protein>
    <submittedName>
        <fullName evidence="2">Uncharacterized protein</fullName>
    </submittedName>
</protein>
<accession>A0A5N7D398</accession>
<dbReference type="GeneID" id="43667512"/>
<evidence type="ECO:0000313" key="2">
    <source>
        <dbReference type="EMBL" id="KAE8400892.1"/>
    </source>
</evidence>
<evidence type="ECO:0000313" key="3">
    <source>
        <dbReference type="Proteomes" id="UP000325579"/>
    </source>
</evidence>
<dbReference type="AlphaFoldDB" id="A0A5N7D398"/>
<feature type="transmembrane region" description="Helical" evidence="1">
    <location>
        <begin position="6"/>
        <end position="27"/>
    </location>
</feature>
<keyword evidence="1" id="KW-1133">Transmembrane helix</keyword>
<organism evidence="2 3">
    <name type="scientific">Aspergillus pseudonomiae</name>
    <dbReference type="NCBI Taxonomy" id="1506151"/>
    <lineage>
        <taxon>Eukaryota</taxon>
        <taxon>Fungi</taxon>
        <taxon>Dikarya</taxon>
        <taxon>Ascomycota</taxon>
        <taxon>Pezizomycotina</taxon>
        <taxon>Eurotiomycetes</taxon>
        <taxon>Eurotiomycetidae</taxon>
        <taxon>Eurotiales</taxon>
        <taxon>Aspergillaceae</taxon>
        <taxon>Aspergillus</taxon>
        <taxon>Aspergillus subgen. Circumdati</taxon>
    </lineage>
</organism>
<proteinExistence type="predicted"/>
<keyword evidence="1" id="KW-0472">Membrane</keyword>
<dbReference type="Proteomes" id="UP000325579">
    <property type="component" value="Unassembled WGS sequence"/>
</dbReference>